<dbReference type="PROSITE" id="PS00941">
    <property type="entry name" value="CARBOXYLESTERASE_B_2"/>
    <property type="match status" value="1"/>
</dbReference>
<protein>
    <submittedName>
        <fullName evidence="3">Esterase and lipase</fullName>
    </submittedName>
</protein>
<dbReference type="PANTHER" id="PTHR11559">
    <property type="entry name" value="CARBOXYLESTERASE"/>
    <property type="match status" value="1"/>
</dbReference>
<dbReference type="Gene3D" id="3.40.50.1820">
    <property type="entry name" value="alpha/beta hydrolase"/>
    <property type="match status" value="1"/>
</dbReference>
<dbReference type="Pfam" id="PF00135">
    <property type="entry name" value="COesterase"/>
    <property type="match status" value="1"/>
</dbReference>
<evidence type="ECO:0000313" key="4">
    <source>
        <dbReference type="Proteomes" id="UP001301958"/>
    </source>
</evidence>
<name>A0AAN7H5I9_9PEZI</name>
<gene>
    <name evidence="3" type="ORF">QBC38DRAFT_5439</name>
</gene>
<accession>A0AAN7H5I9</accession>
<sequence>MSRSFFFLLTWGLVALCSPLKPLGVTFETKSSLPILTLPYGSYRAAEYRQKGDLYVFRNIRFAAPPVGNLRWAKPAPPQQETKLQDGSYGPKCIQSAPNGLNLVGPGNGSPIGAAINQFLGGIPIPLFSGGDEDCLFLDVYVPSKVLNNPSAKLPVAVWIYGGAFIFGSKDVFAPDLPFYDGSGIIGQSNNNMIFVALNYRMGAYGFLAGTTVEKDGLANAGLWDQRAGFQWVKDYISLLGGDPSKVTAMGESAGASSIMHHLVAQGGTLDPLFSRAILQSPAYQLMWDRSGSVETTFQNFATLAGCKGQGLSCLRAADSATLIKANKALGSNAVPGSFATGPTPDGKFIRQMPVLELALGKFWKVESLVVSHTADEGSLFVAGSIQTDTQFSKFLTQIFPNSTFTAGINQKIEEFYPPINASGKKSKYATQTARYTNFVQHSCFTCSVRYLTEALGPSKTYLLQYNPLPLPPFNQHGSDLLATFFSDSSTPGVLDDLAGFVFPLFKGVSTALQRYLASFITTGDPNNLRKLTNIPPMIRWDHPSTGKGERLEGVLEFGPLGLGMVSDKTNERSPCDFWRKFSSAVTVLGGYAPPGEVVEQDWVVVDQGAWGNFPGGN</sequence>
<organism evidence="3 4">
    <name type="scientific">Podospora fimiseda</name>
    <dbReference type="NCBI Taxonomy" id="252190"/>
    <lineage>
        <taxon>Eukaryota</taxon>
        <taxon>Fungi</taxon>
        <taxon>Dikarya</taxon>
        <taxon>Ascomycota</taxon>
        <taxon>Pezizomycotina</taxon>
        <taxon>Sordariomycetes</taxon>
        <taxon>Sordariomycetidae</taxon>
        <taxon>Sordariales</taxon>
        <taxon>Podosporaceae</taxon>
        <taxon>Podospora</taxon>
    </lineage>
</organism>
<keyword evidence="1" id="KW-0732">Signal</keyword>
<comment type="caution">
    <text evidence="3">The sequence shown here is derived from an EMBL/GenBank/DDBJ whole genome shotgun (WGS) entry which is preliminary data.</text>
</comment>
<dbReference type="InterPro" id="IPR019819">
    <property type="entry name" value="Carboxylesterase_B_CS"/>
</dbReference>
<dbReference type="InterPro" id="IPR029058">
    <property type="entry name" value="AB_hydrolase_fold"/>
</dbReference>
<proteinExistence type="predicted"/>
<reference evidence="3" key="2">
    <citation type="submission" date="2023-05" db="EMBL/GenBank/DDBJ databases">
        <authorList>
            <consortium name="Lawrence Berkeley National Laboratory"/>
            <person name="Steindorff A."/>
            <person name="Hensen N."/>
            <person name="Bonometti L."/>
            <person name="Westerberg I."/>
            <person name="Brannstrom I.O."/>
            <person name="Guillou S."/>
            <person name="Cros-Aarteil S."/>
            <person name="Calhoun S."/>
            <person name="Haridas S."/>
            <person name="Kuo A."/>
            <person name="Mondo S."/>
            <person name="Pangilinan J."/>
            <person name="Riley R."/>
            <person name="Labutti K."/>
            <person name="Andreopoulos B."/>
            <person name="Lipzen A."/>
            <person name="Chen C."/>
            <person name="Yanf M."/>
            <person name="Daum C."/>
            <person name="Ng V."/>
            <person name="Clum A."/>
            <person name="Ohm R."/>
            <person name="Martin F."/>
            <person name="Silar P."/>
            <person name="Natvig D."/>
            <person name="Lalanne C."/>
            <person name="Gautier V."/>
            <person name="Ament-Velasquez S.L."/>
            <person name="Kruys A."/>
            <person name="Hutchinson M.I."/>
            <person name="Powell A.J."/>
            <person name="Barry K."/>
            <person name="Miller A.N."/>
            <person name="Grigoriev I.V."/>
            <person name="Debuchy R."/>
            <person name="Gladieux P."/>
            <person name="Thoren M.H."/>
            <person name="Johannesson H."/>
        </authorList>
    </citation>
    <scope>NUCLEOTIDE SEQUENCE</scope>
    <source>
        <strain evidence="3">CBS 990.96</strain>
    </source>
</reference>
<dbReference type="InterPro" id="IPR002018">
    <property type="entry name" value="CarbesteraseB"/>
</dbReference>
<evidence type="ECO:0000256" key="1">
    <source>
        <dbReference type="SAM" id="SignalP"/>
    </source>
</evidence>
<feature type="domain" description="Carboxylesterase type B" evidence="2">
    <location>
        <begin position="35"/>
        <end position="538"/>
    </location>
</feature>
<keyword evidence="4" id="KW-1185">Reference proteome</keyword>
<dbReference type="AlphaFoldDB" id="A0AAN7H5I9"/>
<evidence type="ECO:0000313" key="3">
    <source>
        <dbReference type="EMBL" id="KAK4232578.1"/>
    </source>
</evidence>
<dbReference type="Proteomes" id="UP001301958">
    <property type="component" value="Unassembled WGS sequence"/>
</dbReference>
<feature type="chain" id="PRO_5042967236" evidence="1">
    <location>
        <begin position="20"/>
        <end position="618"/>
    </location>
</feature>
<dbReference type="SUPFAM" id="SSF53474">
    <property type="entry name" value="alpha/beta-Hydrolases"/>
    <property type="match status" value="1"/>
</dbReference>
<dbReference type="EMBL" id="MU865287">
    <property type="protein sequence ID" value="KAK4232578.1"/>
    <property type="molecule type" value="Genomic_DNA"/>
</dbReference>
<evidence type="ECO:0000259" key="2">
    <source>
        <dbReference type="Pfam" id="PF00135"/>
    </source>
</evidence>
<reference evidence="3" key="1">
    <citation type="journal article" date="2023" name="Mol. Phylogenet. Evol.">
        <title>Genome-scale phylogeny and comparative genomics of the fungal order Sordariales.</title>
        <authorList>
            <person name="Hensen N."/>
            <person name="Bonometti L."/>
            <person name="Westerberg I."/>
            <person name="Brannstrom I.O."/>
            <person name="Guillou S."/>
            <person name="Cros-Aarteil S."/>
            <person name="Calhoun S."/>
            <person name="Haridas S."/>
            <person name="Kuo A."/>
            <person name="Mondo S."/>
            <person name="Pangilinan J."/>
            <person name="Riley R."/>
            <person name="LaButti K."/>
            <person name="Andreopoulos B."/>
            <person name="Lipzen A."/>
            <person name="Chen C."/>
            <person name="Yan M."/>
            <person name="Daum C."/>
            <person name="Ng V."/>
            <person name="Clum A."/>
            <person name="Steindorff A."/>
            <person name="Ohm R.A."/>
            <person name="Martin F."/>
            <person name="Silar P."/>
            <person name="Natvig D.O."/>
            <person name="Lalanne C."/>
            <person name="Gautier V."/>
            <person name="Ament-Velasquez S.L."/>
            <person name="Kruys A."/>
            <person name="Hutchinson M.I."/>
            <person name="Powell A.J."/>
            <person name="Barry K."/>
            <person name="Miller A.N."/>
            <person name="Grigoriev I.V."/>
            <person name="Debuchy R."/>
            <person name="Gladieux P."/>
            <person name="Hiltunen Thoren M."/>
            <person name="Johannesson H."/>
        </authorList>
    </citation>
    <scope>NUCLEOTIDE SEQUENCE</scope>
    <source>
        <strain evidence="3">CBS 990.96</strain>
    </source>
</reference>
<dbReference type="InterPro" id="IPR050309">
    <property type="entry name" value="Type-B_Carboxylest/Lipase"/>
</dbReference>
<feature type="signal peptide" evidence="1">
    <location>
        <begin position="1"/>
        <end position="19"/>
    </location>
</feature>